<evidence type="ECO:0000256" key="5">
    <source>
        <dbReference type="ARBA" id="ARBA00022741"/>
    </source>
</evidence>
<organism evidence="10 11">
    <name type="scientific">Natranaerovirga hydrolytica</name>
    <dbReference type="NCBI Taxonomy" id="680378"/>
    <lineage>
        <taxon>Bacteria</taxon>
        <taxon>Bacillati</taxon>
        <taxon>Bacillota</taxon>
        <taxon>Clostridia</taxon>
        <taxon>Lachnospirales</taxon>
        <taxon>Natranaerovirgaceae</taxon>
        <taxon>Natranaerovirga</taxon>
    </lineage>
</organism>
<comment type="subcellular location">
    <subcellularLocation>
        <location evidence="1">Cell membrane</location>
        <topology evidence="1">Peripheral membrane protein</topology>
    </subcellularLocation>
</comment>
<dbReference type="InterPro" id="IPR027417">
    <property type="entry name" value="P-loop_NTPase"/>
</dbReference>
<dbReference type="Proteomes" id="UP000294545">
    <property type="component" value="Unassembled WGS sequence"/>
</dbReference>
<dbReference type="PANTHER" id="PTHR43553">
    <property type="entry name" value="HEAVY METAL TRANSPORTER"/>
    <property type="match status" value="1"/>
</dbReference>
<sequence length="276" mass="30764">MEVVKVCCLKHIYPDKTEVSLCGLDFVVQKGQRVVVLGANGSGKTTLLSHVLGLLCPVEGQVEVVGKQPYKQFNEVRKHLGVVFQNVDEQIIGPTVYDDIAFTAKNDKMPKDEISERVNAIAKTLKIESLLEKIPHYLSGGQKKKVALAGAMVTDPDILILDEPFDSLDPRSKWEMVDYLNQLNQEKNTSLIITTHDINVVPKIADVVYVIDKGVFKTKGNPEEVFSQIEILKEANLEAPLLTDLFARLRNKGYDLNVPISVEDAEREILKVLQGQ</sequence>
<dbReference type="Gene3D" id="3.40.50.300">
    <property type="entry name" value="P-loop containing nucleotide triphosphate hydrolases"/>
    <property type="match status" value="1"/>
</dbReference>
<keyword evidence="8" id="KW-0472">Membrane</keyword>
<dbReference type="CDD" id="cd03225">
    <property type="entry name" value="ABC_cobalt_CbiO_domain1"/>
    <property type="match status" value="1"/>
</dbReference>
<accession>A0A4R1N594</accession>
<reference evidence="10 11" key="1">
    <citation type="submission" date="2019-03" db="EMBL/GenBank/DDBJ databases">
        <title>Genomic Encyclopedia of Type Strains, Phase IV (KMG-IV): sequencing the most valuable type-strain genomes for metagenomic binning, comparative biology and taxonomic classification.</title>
        <authorList>
            <person name="Goeker M."/>
        </authorList>
    </citation>
    <scope>NUCLEOTIDE SEQUENCE [LARGE SCALE GENOMIC DNA]</scope>
    <source>
        <strain evidence="10 11">DSM 24176</strain>
    </source>
</reference>
<evidence type="ECO:0000256" key="2">
    <source>
        <dbReference type="ARBA" id="ARBA00005417"/>
    </source>
</evidence>
<evidence type="ECO:0000313" key="10">
    <source>
        <dbReference type="EMBL" id="TCK97773.1"/>
    </source>
</evidence>
<dbReference type="PROSITE" id="PS00211">
    <property type="entry name" value="ABC_TRANSPORTER_1"/>
    <property type="match status" value="1"/>
</dbReference>
<evidence type="ECO:0000256" key="1">
    <source>
        <dbReference type="ARBA" id="ARBA00004202"/>
    </source>
</evidence>
<evidence type="ECO:0000313" key="11">
    <source>
        <dbReference type="Proteomes" id="UP000294545"/>
    </source>
</evidence>
<dbReference type="InterPro" id="IPR017871">
    <property type="entry name" value="ABC_transporter-like_CS"/>
</dbReference>
<evidence type="ECO:0000256" key="3">
    <source>
        <dbReference type="ARBA" id="ARBA00022448"/>
    </source>
</evidence>
<feature type="domain" description="ABC transporter" evidence="9">
    <location>
        <begin position="4"/>
        <end position="238"/>
    </location>
</feature>
<comment type="caution">
    <text evidence="10">The sequence shown here is derived from an EMBL/GenBank/DDBJ whole genome shotgun (WGS) entry which is preliminary data.</text>
</comment>
<dbReference type="GO" id="GO:0005524">
    <property type="term" value="F:ATP binding"/>
    <property type="evidence" value="ECO:0007669"/>
    <property type="project" value="UniProtKB-KW"/>
</dbReference>
<dbReference type="Pfam" id="PF00005">
    <property type="entry name" value="ABC_tran"/>
    <property type="match status" value="1"/>
</dbReference>
<dbReference type="PROSITE" id="PS50893">
    <property type="entry name" value="ABC_TRANSPORTER_2"/>
    <property type="match status" value="1"/>
</dbReference>
<evidence type="ECO:0000256" key="7">
    <source>
        <dbReference type="ARBA" id="ARBA00022967"/>
    </source>
</evidence>
<keyword evidence="4" id="KW-1003">Cell membrane</keyword>
<evidence type="ECO:0000256" key="8">
    <source>
        <dbReference type="ARBA" id="ARBA00023136"/>
    </source>
</evidence>
<dbReference type="GO" id="GO:0042626">
    <property type="term" value="F:ATPase-coupled transmembrane transporter activity"/>
    <property type="evidence" value="ECO:0007669"/>
    <property type="project" value="TreeGrafter"/>
</dbReference>
<dbReference type="FunFam" id="3.40.50.300:FF:000224">
    <property type="entry name" value="Energy-coupling factor transporter ATP-binding protein EcfA"/>
    <property type="match status" value="1"/>
</dbReference>
<dbReference type="SMART" id="SM00382">
    <property type="entry name" value="AAA"/>
    <property type="match status" value="1"/>
</dbReference>
<name>A0A4R1N594_9FIRM</name>
<dbReference type="EMBL" id="SMGQ01000011">
    <property type="protein sequence ID" value="TCK97773.1"/>
    <property type="molecule type" value="Genomic_DNA"/>
</dbReference>
<evidence type="ECO:0000256" key="4">
    <source>
        <dbReference type="ARBA" id="ARBA00022475"/>
    </source>
</evidence>
<keyword evidence="11" id="KW-1185">Reference proteome</keyword>
<protein>
    <submittedName>
        <fullName evidence="10">Cobalt/nickel transport system ATP-binding protein</fullName>
    </submittedName>
</protein>
<gene>
    <name evidence="10" type="ORF">EDC19_0175</name>
</gene>
<keyword evidence="5" id="KW-0547">Nucleotide-binding</keyword>
<dbReference type="OrthoDB" id="9784332at2"/>
<dbReference type="InterPro" id="IPR003593">
    <property type="entry name" value="AAA+_ATPase"/>
</dbReference>
<keyword evidence="7" id="KW-1278">Translocase</keyword>
<dbReference type="GO" id="GO:0043190">
    <property type="term" value="C:ATP-binding cassette (ABC) transporter complex"/>
    <property type="evidence" value="ECO:0007669"/>
    <property type="project" value="TreeGrafter"/>
</dbReference>
<evidence type="ECO:0000259" key="9">
    <source>
        <dbReference type="PROSITE" id="PS50893"/>
    </source>
</evidence>
<keyword evidence="3" id="KW-0813">Transport</keyword>
<dbReference type="GO" id="GO:0016887">
    <property type="term" value="F:ATP hydrolysis activity"/>
    <property type="evidence" value="ECO:0007669"/>
    <property type="project" value="InterPro"/>
</dbReference>
<dbReference type="PANTHER" id="PTHR43553:SF27">
    <property type="entry name" value="ENERGY-COUPLING FACTOR TRANSPORTER ATP-BINDING PROTEIN ECFA2"/>
    <property type="match status" value="1"/>
</dbReference>
<dbReference type="AlphaFoldDB" id="A0A4R1N594"/>
<proteinExistence type="inferred from homology"/>
<evidence type="ECO:0000256" key="6">
    <source>
        <dbReference type="ARBA" id="ARBA00022840"/>
    </source>
</evidence>
<dbReference type="InterPro" id="IPR015856">
    <property type="entry name" value="ABC_transpr_CbiO/EcfA_su"/>
</dbReference>
<dbReference type="InterPro" id="IPR003439">
    <property type="entry name" value="ABC_transporter-like_ATP-bd"/>
</dbReference>
<comment type="similarity">
    <text evidence="2">Belongs to the ABC transporter superfamily.</text>
</comment>
<dbReference type="RefSeq" id="WP_132279099.1">
    <property type="nucleotide sequence ID" value="NZ_SMGQ01000011.1"/>
</dbReference>
<dbReference type="SUPFAM" id="SSF52540">
    <property type="entry name" value="P-loop containing nucleoside triphosphate hydrolases"/>
    <property type="match status" value="1"/>
</dbReference>
<dbReference type="InterPro" id="IPR050095">
    <property type="entry name" value="ECF_ABC_transporter_ATP-bd"/>
</dbReference>
<keyword evidence="6 10" id="KW-0067">ATP-binding</keyword>